<evidence type="ECO:0000256" key="2">
    <source>
        <dbReference type="ARBA" id="ARBA00022741"/>
    </source>
</evidence>
<evidence type="ECO:0000259" key="4">
    <source>
        <dbReference type="PROSITE" id="PS50893"/>
    </source>
</evidence>
<keyword evidence="1" id="KW-0813">Transport</keyword>
<dbReference type="SMART" id="SM00382">
    <property type="entry name" value="AAA"/>
    <property type="match status" value="1"/>
</dbReference>
<dbReference type="GO" id="GO:0015192">
    <property type="term" value="F:L-phenylalanine transmembrane transporter activity"/>
    <property type="evidence" value="ECO:0007669"/>
    <property type="project" value="TreeGrafter"/>
</dbReference>
<dbReference type="InterPro" id="IPR032823">
    <property type="entry name" value="BCA_ABC_TP_C"/>
</dbReference>
<dbReference type="InterPro" id="IPR051120">
    <property type="entry name" value="ABC_AA/LPS_Transport"/>
</dbReference>
<dbReference type="SUPFAM" id="SSF52540">
    <property type="entry name" value="P-loop containing nucleoside triphosphate hydrolases"/>
    <property type="match status" value="1"/>
</dbReference>
<dbReference type="Proteomes" id="UP000502196">
    <property type="component" value="Chromosome"/>
</dbReference>
<dbReference type="GO" id="GO:0005524">
    <property type="term" value="F:ATP binding"/>
    <property type="evidence" value="ECO:0007669"/>
    <property type="project" value="UniProtKB-KW"/>
</dbReference>
<dbReference type="GO" id="GO:0016887">
    <property type="term" value="F:ATP hydrolysis activity"/>
    <property type="evidence" value="ECO:0007669"/>
    <property type="project" value="InterPro"/>
</dbReference>
<dbReference type="GO" id="GO:0005304">
    <property type="term" value="F:L-valine transmembrane transporter activity"/>
    <property type="evidence" value="ECO:0007669"/>
    <property type="project" value="TreeGrafter"/>
</dbReference>
<sequence length="253" mass="27627">MAHHPSDSGLRLKVEHIKKYFGTFPAVDDVSFEVRHGEVMAIIGPNGAGKTTVFNVLSGHMKPTSGHIYLDNVDIAGQKPHKVARLGIGRAFQTTNIFPSLTVLENVLSAVHTANRHTYRVWGLSERSVRKEAEHLLSLVNLTEHHGFPAGALSHGDQRALEIALALATSPKVLLLDEPTAGMSPYETQQTVELVRRIVAAQGLTVVLSEHDMEVVFGLADRITVMEAGRVLARGTPQEIRENPAVQRAYLGE</sequence>
<evidence type="ECO:0000256" key="3">
    <source>
        <dbReference type="ARBA" id="ARBA00022840"/>
    </source>
</evidence>
<dbReference type="FunFam" id="3.40.50.300:FF:000421">
    <property type="entry name" value="Branched-chain amino acid ABC transporter ATP-binding protein"/>
    <property type="match status" value="1"/>
</dbReference>
<dbReference type="AlphaFoldDB" id="A0A6F9EI87"/>
<keyword evidence="3 5" id="KW-0067">ATP-binding</keyword>
<dbReference type="PROSITE" id="PS00211">
    <property type="entry name" value="ABC_TRANSPORTER_1"/>
    <property type="match status" value="1"/>
</dbReference>
<accession>A0A6F9EI87</accession>
<dbReference type="RefSeq" id="WP_170086532.1">
    <property type="nucleotide sequence ID" value="NZ_CP047972.1"/>
</dbReference>
<evidence type="ECO:0000313" key="5">
    <source>
        <dbReference type="EMBL" id="CAB3396055.1"/>
    </source>
</evidence>
<dbReference type="EMBL" id="LR792683">
    <property type="protein sequence ID" value="CAB3396055.1"/>
    <property type="molecule type" value="Genomic_DNA"/>
</dbReference>
<dbReference type="InterPro" id="IPR017871">
    <property type="entry name" value="ABC_transporter-like_CS"/>
</dbReference>
<evidence type="ECO:0000313" key="6">
    <source>
        <dbReference type="Proteomes" id="UP000502196"/>
    </source>
</evidence>
<dbReference type="GO" id="GO:0005886">
    <property type="term" value="C:plasma membrane"/>
    <property type="evidence" value="ECO:0007669"/>
    <property type="project" value="TreeGrafter"/>
</dbReference>
<proteinExistence type="predicted"/>
<dbReference type="Gene3D" id="3.40.50.300">
    <property type="entry name" value="P-loop containing nucleotide triphosphate hydrolases"/>
    <property type="match status" value="1"/>
</dbReference>
<dbReference type="PROSITE" id="PS50893">
    <property type="entry name" value="ABC_TRANSPORTER_2"/>
    <property type="match status" value="1"/>
</dbReference>
<dbReference type="Pfam" id="PF00005">
    <property type="entry name" value="ABC_tran"/>
    <property type="match status" value="1"/>
</dbReference>
<dbReference type="GO" id="GO:0015188">
    <property type="term" value="F:L-isoleucine transmembrane transporter activity"/>
    <property type="evidence" value="ECO:0007669"/>
    <property type="project" value="TreeGrafter"/>
</dbReference>
<dbReference type="InterPro" id="IPR003593">
    <property type="entry name" value="AAA+_ATPase"/>
</dbReference>
<dbReference type="Pfam" id="PF12399">
    <property type="entry name" value="BCA_ABC_TP_C"/>
    <property type="match status" value="1"/>
</dbReference>
<dbReference type="PANTHER" id="PTHR45772">
    <property type="entry name" value="CONSERVED COMPONENT OF ABC TRANSPORTER FOR NATURAL AMINO ACIDS-RELATED"/>
    <property type="match status" value="1"/>
</dbReference>
<name>A0A6F9EI87_9BACL</name>
<evidence type="ECO:0000256" key="1">
    <source>
        <dbReference type="ARBA" id="ARBA00022448"/>
    </source>
</evidence>
<feature type="domain" description="ABC transporter" evidence="4">
    <location>
        <begin position="12"/>
        <end position="253"/>
    </location>
</feature>
<dbReference type="InterPro" id="IPR027417">
    <property type="entry name" value="P-loop_NTPase"/>
</dbReference>
<dbReference type="GO" id="GO:0015808">
    <property type="term" value="P:L-alanine transport"/>
    <property type="evidence" value="ECO:0007669"/>
    <property type="project" value="TreeGrafter"/>
</dbReference>
<organism evidence="5 6">
    <name type="scientific">Kyrpidia spormannii</name>
    <dbReference type="NCBI Taxonomy" id="2055160"/>
    <lineage>
        <taxon>Bacteria</taxon>
        <taxon>Bacillati</taxon>
        <taxon>Bacillota</taxon>
        <taxon>Bacilli</taxon>
        <taxon>Bacillales</taxon>
        <taxon>Alicyclobacillaceae</taxon>
        <taxon>Kyrpidia</taxon>
    </lineage>
</organism>
<gene>
    <name evidence="5" type="primary">livG</name>
    <name evidence="5" type="ORF">COOX1_3301</name>
</gene>
<dbReference type="CDD" id="cd03219">
    <property type="entry name" value="ABC_Mj1267_LivG_branched"/>
    <property type="match status" value="1"/>
</dbReference>
<protein>
    <submittedName>
        <fullName evidence="5">Leucine/isoleucine/valine transporter subunit ATP-binding component of ABC superfamily</fullName>
    </submittedName>
</protein>
<dbReference type="PANTHER" id="PTHR45772:SF7">
    <property type="entry name" value="AMINO ACID ABC TRANSPORTER ATP-BINDING PROTEIN"/>
    <property type="match status" value="1"/>
</dbReference>
<dbReference type="GO" id="GO:0042941">
    <property type="term" value="P:D-alanine transmembrane transport"/>
    <property type="evidence" value="ECO:0007669"/>
    <property type="project" value="TreeGrafter"/>
</dbReference>
<dbReference type="GO" id="GO:1903806">
    <property type="term" value="P:L-isoleucine import across plasma membrane"/>
    <property type="evidence" value="ECO:0007669"/>
    <property type="project" value="TreeGrafter"/>
</dbReference>
<dbReference type="GO" id="GO:1903805">
    <property type="term" value="P:L-valine import across plasma membrane"/>
    <property type="evidence" value="ECO:0007669"/>
    <property type="project" value="TreeGrafter"/>
</dbReference>
<reference evidence="5 6" key="1">
    <citation type="submission" date="2020-04" db="EMBL/GenBank/DDBJ databases">
        <authorList>
            <person name="Hogendoorn C."/>
        </authorList>
    </citation>
    <scope>NUCLEOTIDE SEQUENCE [LARGE SCALE GENOMIC DNA]</scope>
    <source>
        <strain evidence="5">COOX1</strain>
    </source>
</reference>
<dbReference type="InterPro" id="IPR003439">
    <property type="entry name" value="ABC_transporter-like_ATP-bd"/>
</dbReference>
<keyword evidence="2" id="KW-0547">Nucleotide-binding</keyword>